<proteinExistence type="predicted"/>
<reference evidence="1" key="1">
    <citation type="submission" date="2013-07" db="EMBL/GenBank/DDBJ databases">
        <title>The genome of an arbuscular mycorrhizal fungus provides insights into the evolution of the oldest plant symbiosis.</title>
        <authorList>
            <consortium name="DOE Joint Genome Institute"/>
            <person name="Tisserant E."/>
            <person name="Malbreil M."/>
            <person name="Kuo A."/>
            <person name="Kohler A."/>
            <person name="Symeonidi A."/>
            <person name="Balestrini R."/>
            <person name="Charron P."/>
            <person name="Duensing N."/>
            <person name="Frei-dit-Frey N."/>
            <person name="Gianinazzi-Pearson V."/>
            <person name="Gilbert B."/>
            <person name="Handa Y."/>
            <person name="Hijri M."/>
            <person name="Kaul R."/>
            <person name="Kawaguchi M."/>
            <person name="Krajinski F."/>
            <person name="Lammers P."/>
            <person name="Lapierre D."/>
            <person name="Masclaux F.G."/>
            <person name="Murat C."/>
            <person name="Morin E."/>
            <person name="Ndikumana S."/>
            <person name="Pagni M."/>
            <person name="Petitpierre D."/>
            <person name="Requena N."/>
            <person name="Rosikiewicz P."/>
            <person name="Riley R."/>
            <person name="Saito K."/>
            <person name="San Clemente H."/>
            <person name="Shapiro H."/>
            <person name="van Tuinen D."/>
            <person name="Becard G."/>
            <person name="Bonfante P."/>
            <person name="Paszkowski U."/>
            <person name="Shachar-Hill Y."/>
            <person name="Young J.P."/>
            <person name="Sanders I.R."/>
            <person name="Henrissat B."/>
            <person name="Rensing S.A."/>
            <person name="Grigoriev I.V."/>
            <person name="Corradi N."/>
            <person name="Roux C."/>
            <person name="Martin F."/>
        </authorList>
    </citation>
    <scope>NUCLEOTIDE SEQUENCE</scope>
    <source>
        <strain evidence="1">DAOM 197198</strain>
    </source>
</reference>
<evidence type="ECO:0000313" key="1">
    <source>
        <dbReference type="EMBL" id="ERZ96872.1"/>
    </source>
</evidence>
<name>U9SS61_RHIID</name>
<dbReference type="EMBL" id="KI300057">
    <property type="protein sequence ID" value="ERZ96872.1"/>
    <property type="molecule type" value="Genomic_DNA"/>
</dbReference>
<gene>
    <name evidence="1" type="ORF">GLOINDRAFT_12155</name>
</gene>
<dbReference type="AlphaFoldDB" id="U9SS61"/>
<protein>
    <submittedName>
        <fullName evidence="1">Uncharacterized protein</fullName>
    </submittedName>
</protein>
<accession>U9SS61</accession>
<organism evidence="1">
    <name type="scientific">Rhizophagus irregularis (strain DAOM 181602 / DAOM 197198 / MUCL 43194)</name>
    <name type="common">Arbuscular mycorrhizal fungus</name>
    <name type="synonym">Glomus intraradices</name>
    <dbReference type="NCBI Taxonomy" id="747089"/>
    <lineage>
        <taxon>Eukaryota</taxon>
        <taxon>Fungi</taxon>
        <taxon>Fungi incertae sedis</taxon>
        <taxon>Mucoromycota</taxon>
        <taxon>Glomeromycotina</taxon>
        <taxon>Glomeromycetes</taxon>
        <taxon>Glomerales</taxon>
        <taxon>Glomeraceae</taxon>
        <taxon>Rhizophagus</taxon>
    </lineage>
</organism>
<sequence>MTSAKWDFGKMDFSEITSEKWGFGEIDFGEMTSEKWDFGEMDFGEIVKVYQIVWFWAQFIHKIKPKSKLKVVRNCKSSKYYSSNLSNN</sequence>
<dbReference type="HOGENOM" id="CLU_2470257_0_0_1"/>